<proteinExistence type="predicted"/>
<accession>A0A974S0X9</accession>
<dbReference type="InterPro" id="IPR011009">
    <property type="entry name" value="Kinase-like_dom_sf"/>
</dbReference>
<dbReference type="InterPro" id="IPR002575">
    <property type="entry name" value="Aminoglycoside_PTrfase"/>
</dbReference>
<keyword evidence="3" id="KW-1185">Reference proteome</keyword>
<dbReference type="Pfam" id="PF01636">
    <property type="entry name" value="APH"/>
    <property type="match status" value="1"/>
</dbReference>
<evidence type="ECO:0000313" key="2">
    <source>
        <dbReference type="EMBL" id="QQT01014.1"/>
    </source>
</evidence>
<dbReference type="Gene3D" id="3.90.1200.10">
    <property type="match status" value="1"/>
</dbReference>
<gene>
    <name evidence="2" type="ORF">I6J18_03660</name>
</gene>
<protein>
    <submittedName>
        <fullName evidence="2">Phosphotransferase</fullName>
    </submittedName>
</protein>
<dbReference type="SUPFAM" id="SSF56112">
    <property type="entry name" value="Protein kinase-like (PK-like)"/>
    <property type="match status" value="1"/>
</dbReference>
<evidence type="ECO:0000313" key="3">
    <source>
        <dbReference type="Proteomes" id="UP000595254"/>
    </source>
</evidence>
<dbReference type="KEGG" id="ppsr:I6J18_03660"/>
<feature type="domain" description="Aminoglycoside phosphotransferase" evidence="1">
    <location>
        <begin position="178"/>
        <end position="244"/>
    </location>
</feature>
<dbReference type="Proteomes" id="UP000595254">
    <property type="component" value="Chromosome"/>
</dbReference>
<sequence length="310" mass="35840">MSSCQPLEQFPFLNGVQIVKREYIYKGMNGQSVERIFTADDSYIFKPLTNSKQFGKELWVYEHILTKLPSIYPKILAHSVQTEKQESWIVLEDLGMLTHTFDEKAACEVIQLMAGWNKLSIDDLKGVALIGPKPLIEDVVSDLFQDKTNILRILSELEVEEASITKLYTLIKDYTFTIPSVLSHGDLHLGNYAYVGNRVVVLDWEHAHLNSPFWDLYHVIDMSHPVFPKSMTTEIRETLLTTYLDGSPQLDARSFRREYYLYSSVFSTWMIALIVRDLENNKTPWSKEQLTLQLMESVTNLTQCLTRLEM</sequence>
<organism evidence="2 3">
    <name type="scientific">Peribacillus psychrosaccharolyticus</name>
    <name type="common">Bacillus psychrosaccharolyticus</name>
    <dbReference type="NCBI Taxonomy" id="1407"/>
    <lineage>
        <taxon>Bacteria</taxon>
        <taxon>Bacillati</taxon>
        <taxon>Bacillota</taxon>
        <taxon>Bacilli</taxon>
        <taxon>Bacillales</taxon>
        <taxon>Bacillaceae</taxon>
        <taxon>Peribacillus</taxon>
    </lineage>
</organism>
<name>A0A974S0X9_PERPY</name>
<dbReference type="RefSeq" id="WP_051387376.1">
    <property type="nucleotide sequence ID" value="NZ_CP068053.1"/>
</dbReference>
<dbReference type="AlphaFoldDB" id="A0A974S0X9"/>
<evidence type="ECO:0000259" key="1">
    <source>
        <dbReference type="Pfam" id="PF01636"/>
    </source>
</evidence>
<reference evidence="2 3" key="1">
    <citation type="submission" date="2021-01" db="EMBL/GenBank/DDBJ databases">
        <title>FDA dAtabase for Regulatory Grade micrObial Sequences (FDA-ARGOS): Supporting development and validation of Infectious Disease Dx tests.</title>
        <authorList>
            <person name="Nelson B."/>
            <person name="Plummer A."/>
            <person name="Tallon L."/>
            <person name="Sadzewicz L."/>
            <person name="Zhao X."/>
            <person name="Boylan J."/>
            <person name="Ott S."/>
            <person name="Bowen H."/>
            <person name="Vavikolanu K."/>
            <person name="Mehta A."/>
            <person name="Aluvathingal J."/>
            <person name="Nadendla S."/>
            <person name="Myers T."/>
            <person name="Yan Y."/>
            <person name="Sichtig H."/>
        </authorList>
    </citation>
    <scope>NUCLEOTIDE SEQUENCE [LARGE SCALE GENOMIC DNA]</scope>
    <source>
        <strain evidence="2 3">FDAARGOS_1161</strain>
    </source>
</reference>
<dbReference type="EMBL" id="CP068053">
    <property type="protein sequence ID" value="QQT01014.1"/>
    <property type="molecule type" value="Genomic_DNA"/>
</dbReference>